<comment type="caution">
    <text evidence="4">The sequence shown here is derived from an EMBL/GenBank/DDBJ whole genome shotgun (WGS) entry which is preliminary data.</text>
</comment>
<dbReference type="InterPro" id="IPR005174">
    <property type="entry name" value="KIB1-4_b-propeller"/>
</dbReference>
<reference evidence="5" key="1">
    <citation type="journal article" date="2019" name="Nat. Commun.">
        <title>The genome of broomcorn millet.</title>
        <authorList>
            <person name="Zou C."/>
            <person name="Miki D."/>
            <person name="Li D."/>
            <person name="Tang Q."/>
            <person name="Xiao L."/>
            <person name="Rajput S."/>
            <person name="Deng P."/>
            <person name="Jia W."/>
            <person name="Huang R."/>
            <person name="Zhang M."/>
            <person name="Sun Y."/>
            <person name="Hu J."/>
            <person name="Fu X."/>
            <person name="Schnable P.S."/>
            <person name="Li F."/>
            <person name="Zhang H."/>
            <person name="Feng B."/>
            <person name="Zhu X."/>
            <person name="Liu R."/>
            <person name="Schnable J.C."/>
            <person name="Zhu J.-K."/>
            <person name="Zhang H."/>
        </authorList>
    </citation>
    <scope>NUCLEOTIDE SEQUENCE [LARGE SCALE GENOMIC DNA]</scope>
</reference>
<accession>A0A3L6Q5G7</accession>
<protein>
    <submittedName>
        <fullName evidence="4">Uncharacterized protein</fullName>
    </submittedName>
</protein>
<evidence type="ECO:0000313" key="4">
    <source>
        <dbReference type="EMBL" id="RLM70246.1"/>
    </source>
</evidence>
<dbReference type="InterPro" id="IPR036047">
    <property type="entry name" value="F-box-like_dom_sf"/>
</dbReference>
<dbReference type="Gene3D" id="1.20.1280.50">
    <property type="match status" value="1"/>
</dbReference>
<dbReference type="EMBL" id="PQIB02000014">
    <property type="protein sequence ID" value="RLM70246.1"/>
    <property type="molecule type" value="Genomic_DNA"/>
</dbReference>
<evidence type="ECO:0000313" key="5">
    <source>
        <dbReference type="Proteomes" id="UP000275267"/>
    </source>
</evidence>
<feature type="compositionally biased region" description="Low complexity" evidence="1">
    <location>
        <begin position="1"/>
        <end position="17"/>
    </location>
</feature>
<gene>
    <name evidence="4" type="ORF">C2845_PM17G13180</name>
</gene>
<dbReference type="PANTHER" id="PTHR33110">
    <property type="entry name" value="F-BOX/KELCH-REPEAT PROTEIN-RELATED"/>
    <property type="match status" value="1"/>
</dbReference>
<proteinExistence type="predicted"/>
<feature type="domain" description="F-box" evidence="3">
    <location>
        <begin position="22"/>
        <end position="61"/>
    </location>
</feature>
<dbReference type="Pfam" id="PF12937">
    <property type="entry name" value="F-box-like"/>
    <property type="match status" value="1"/>
</dbReference>
<dbReference type="InterPro" id="IPR001810">
    <property type="entry name" value="F-box_dom"/>
</dbReference>
<dbReference type="CDD" id="cd09917">
    <property type="entry name" value="F-box_SF"/>
    <property type="match status" value="1"/>
</dbReference>
<keyword evidence="5" id="KW-1185">Reference proteome</keyword>
<organism evidence="4 5">
    <name type="scientific">Panicum miliaceum</name>
    <name type="common">Proso millet</name>
    <name type="synonym">Broomcorn millet</name>
    <dbReference type="NCBI Taxonomy" id="4540"/>
    <lineage>
        <taxon>Eukaryota</taxon>
        <taxon>Viridiplantae</taxon>
        <taxon>Streptophyta</taxon>
        <taxon>Embryophyta</taxon>
        <taxon>Tracheophyta</taxon>
        <taxon>Spermatophyta</taxon>
        <taxon>Magnoliopsida</taxon>
        <taxon>Liliopsida</taxon>
        <taxon>Poales</taxon>
        <taxon>Poaceae</taxon>
        <taxon>PACMAD clade</taxon>
        <taxon>Panicoideae</taxon>
        <taxon>Panicodae</taxon>
        <taxon>Paniceae</taxon>
        <taxon>Panicinae</taxon>
        <taxon>Panicum</taxon>
        <taxon>Panicum sect. Panicum</taxon>
    </lineage>
</organism>
<dbReference type="AlphaFoldDB" id="A0A3L6Q5G7"/>
<sequence>MGAAWSGKSKATTAATSPAPPWPDLPPEAASLVLRHLPSPADRFCFAAVCRQWEHVARRFWSVLPPELVGLATICRRWRRDVRRISSRWSDDPPSELADLVLRRLGSHADRVRFASACRHWRHAATLYSPAPLPPALPWLASSDGAYDQSLPDGEVHHFLRRRERDDLICHGSFDNWLLLKETGGGRRRFLENPLTGAAMELPGRFNEPLSSHSTSPYFDILKVILCSTADLAAAVVRYGNYQVVVCCRPGKSSSWSTRLSRGSSVHHYQDMAFHNGKVYAVANGGDLYEHEISEDTDTGEPRVSRIKRVIAAAPSLASAIKCYLVRSCTSCKLLLVRWFLPCKRQNPRKGWMLTVFEADFDKSQWVEVERLDDQIFDNCGIPQKFG</sequence>
<name>A0A3L6Q5G7_PANMI</name>
<feature type="region of interest" description="Disordered" evidence="1">
    <location>
        <begin position="1"/>
        <end position="23"/>
    </location>
</feature>
<feature type="domain" description="KIB1-4 beta-propeller" evidence="2">
    <location>
        <begin position="150"/>
        <end position="376"/>
    </location>
</feature>
<dbReference type="SUPFAM" id="SSF81383">
    <property type="entry name" value="F-box domain"/>
    <property type="match status" value="1"/>
</dbReference>
<dbReference type="PANTHER" id="PTHR33110:SF79">
    <property type="entry name" value="OS12G0155900 PROTEIN"/>
    <property type="match status" value="1"/>
</dbReference>
<dbReference type="Proteomes" id="UP000275267">
    <property type="component" value="Unassembled WGS sequence"/>
</dbReference>
<evidence type="ECO:0000259" key="3">
    <source>
        <dbReference type="Pfam" id="PF12937"/>
    </source>
</evidence>
<evidence type="ECO:0000259" key="2">
    <source>
        <dbReference type="Pfam" id="PF03478"/>
    </source>
</evidence>
<evidence type="ECO:0000256" key="1">
    <source>
        <dbReference type="SAM" id="MobiDB-lite"/>
    </source>
</evidence>
<dbReference type="OrthoDB" id="691051at2759"/>
<dbReference type="Pfam" id="PF03478">
    <property type="entry name" value="Beta-prop_KIB1-4"/>
    <property type="match status" value="1"/>
</dbReference>